<comment type="caution">
    <text evidence="10">The sequence shown here is derived from an EMBL/GenBank/DDBJ whole genome shotgun (WGS) entry which is preliminary data.</text>
</comment>
<proteinExistence type="predicted"/>
<evidence type="ECO:0000256" key="4">
    <source>
        <dbReference type="ARBA" id="ARBA00022692"/>
    </source>
</evidence>
<dbReference type="GO" id="GO:0099621">
    <property type="term" value="F:undecaprenyl-phosphate 4-deoxy-4-formamido-L-arabinose transferase activity"/>
    <property type="evidence" value="ECO:0007669"/>
    <property type="project" value="TreeGrafter"/>
</dbReference>
<dbReference type="GO" id="GO:0005886">
    <property type="term" value="C:plasma membrane"/>
    <property type="evidence" value="ECO:0007669"/>
    <property type="project" value="TreeGrafter"/>
</dbReference>
<sequence length="361" mass="40904">MRKDKFSDVAVSEFSLGFGIGIRLFCQGWLFGVFLTKFYPMSQPLLSVVVTVYNEEENIQPLLAQCYRALQDLDYELILVEDGSTDGTVSEVKKYANERTKLIIFNRNFGQTTALAAGIDHAKGEYIVTMDGDLQNDPTDIPGMLQKAIDEDWDVVAGVRAKRKDGFVLRKIPSKIANWIIRNSTKVYLSDYGCTLRVYKAEIAQNMGLYGELHRFIPVLAKEQGARMTEMDVKHHPRIHGTSKYGLSRTFKVLSDLILMLFFQKYLQRPIHLFGGIGLLSFLLGSMISFYLLVLKLLGEDIWGRPIMILGFILILGGIQLITTGIIAEIIVRTYFESQNKKTYTVRSVFVGEKKQLTINN</sequence>
<dbReference type="Proteomes" id="UP000050421">
    <property type="component" value="Unassembled WGS sequence"/>
</dbReference>
<keyword evidence="4 8" id="KW-0812">Transmembrane</keyword>
<evidence type="ECO:0000256" key="2">
    <source>
        <dbReference type="ARBA" id="ARBA00022676"/>
    </source>
</evidence>
<dbReference type="InterPro" id="IPR001173">
    <property type="entry name" value="Glyco_trans_2-like"/>
</dbReference>
<keyword evidence="7 8" id="KW-0472">Membrane</keyword>
<evidence type="ECO:0000256" key="6">
    <source>
        <dbReference type="ARBA" id="ARBA00022989"/>
    </source>
</evidence>
<evidence type="ECO:0000313" key="10">
    <source>
        <dbReference type="EMBL" id="KPQ20150.1"/>
    </source>
</evidence>
<dbReference type="InterPro" id="IPR029044">
    <property type="entry name" value="Nucleotide-diphossugar_trans"/>
</dbReference>
<dbReference type="PANTHER" id="PTHR48090">
    <property type="entry name" value="UNDECAPRENYL-PHOSPHATE 4-DEOXY-4-FORMAMIDO-L-ARABINOSE TRANSFERASE-RELATED"/>
    <property type="match status" value="1"/>
</dbReference>
<keyword evidence="5" id="KW-0448">Lipopolysaccharide biosynthesis</keyword>
<name>A0A0P8CBD3_9BACT</name>
<accession>A0A0P8CBD3</accession>
<dbReference type="EMBL" id="LJXT01000001">
    <property type="protein sequence ID" value="KPQ20150.1"/>
    <property type="molecule type" value="Genomic_DNA"/>
</dbReference>
<evidence type="ECO:0000259" key="9">
    <source>
        <dbReference type="Pfam" id="PF00535"/>
    </source>
</evidence>
<dbReference type="AlphaFoldDB" id="A0A0P8CBD3"/>
<gene>
    <name evidence="10" type="ORF">HLUCCX10_00100</name>
</gene>
<keyword evidence="6 8" id="KW-1133">Transmembrane helix</keyword>
<feature type="transmembrane region" description="Helical" evidence="8">
    <location>
        <begin position="273"/>
        <end position="295"/>
    </location>
</feature>
<reference evidence="10 11" key="1">
    <citation type="submission" date="2015-09" db="EMBL/GenBank/DDBJ databases">
        <title>Identification and resolution of microdiversity through metagenomic sequencing of parallel consortia.</title>
        <authorList>
            <person name="Nelson W.C."/>
            <person name="Romine M.F."/>
            <person name="Lindemann S.R."/>
        </authorList>
    </citation>
    <scope>NUCLEOTIDE SEQUENCE [LARGE SCALE GENOMIC DNA]</scope>
    <source>
        <strain evidence="10">HL-49</strain>
    </source>
</reference>
<evidence type="ECO:0000256" key="7">
    <source>
        <dbReference type="ARBA" id="ARBA00023136"/>
    </source>
</evidence>
<evidence type="ECO:0000256" key="5">
    <source>
        <dbReference type="ARBA" id="ARBA00022985"/>
    </source>
</evidence>
<evidence type="ECO:0000256" key="1">
    <source>
        <dbReference type="ARBA" id="ARBA00022475"/>
    </source>
</evidence>
<evidence type="ECO:0000256" key="8">
    <source>
        <dbReference type="SAM" id="Phobius"/>
    </source>
</evidence>
<feature type="domain" description="Glycosyltransferase 2-like" evidence="9">
    <location>
        <begin position="47"/>
        <end position="198"/>
    </location>
</feature>
<protein>
    <submittedName>
        <fullName evidence="10">Glycosyltransferases involved in cell wall biogenesis</fullName>
    </submittedName>
</protein>
<evidence type="ECO:0000256" key="3">
    <source>
        <dbReference type="ARBA" id="ARBA00022679"/>
    </source>
</evidence>
<dbReference type="eggNOG" id="COG1216">
    <property type="taxonomic scope" value="Bacteria"/>
</dbReference>
<organism evidence="10 11">
    <name type="scientific">Algoriphagus marincola HL-49</name>
    <dbReference type="NCBI Taxonomy" id="1305737"/>
    <lineage>
        <taxon>Bacteria</taxon>
        <taxon>Pseudomonadati</taxon>
        <taxon>Bacteroidota</taxon>
        <taxon>Cytophagia</taxon>
        <taxon>Cytophagales</taxon>
        <taxon>Cyclobacteriaceae</taxon>
        <taxon>Algoriphagus</taxon>
    </lineage>
</organism>
<dbReference type="PATRIC" id="fig|1305737.6.peg.460"/>
<dbReference type="PANTHER" id="PTHR48090:SF3">
    <property type="entry name" value="UNDECAPRENYL-PHOSPHATE 4-DEOXY-4-FORMAMIDO-L-ARABINOSE TRANSFERASE"/>
    <property type="match status" value="1"/>
</dbReference>
<keyword evidence="2" id="KW-0328">Glycosyltransferase</keyword>
<dbReference type="Gene3D" id="3.90.550.10">
    <property type="entry name" value="Spore Coat Polysaccharide Biosynthesis Protein SpsA, Chain A"/>
    <property type="match status" value="1"/>
</dbReference>
<dbReference type="CDD" id="cd04187">
    <property type="entry name" value="DPM1_like_bac"/>
    <property type="match status" value="1"/>
</dbReference>
<dbReference type="GO" id="GO:0009103">
    <property type="term" value="P:lipopolysaccharide biosynthetic process"/>
    <property type="evidence" value="ECO:0007669"/>
    <property type="project" value="UniProtKB-KW"/>
</dbReference>
<evidence type="ECO:0000313" key="11">
    <source>
        <dbReference type="Proteomes" id="UP000050421"/>
    </source>
</evidence>
<keyword evidence="1" id="KW-1003">Cell membrane</keyword>
<dbReference type="STRING" id="1305737.GCA_000526355_03409"/>
<dbReference type="Pfam" id="PF00535">
    <property type="entry name" value="Glycos_transf_2"/>
    <property type="match status" value="1"/>
</dbReference>
<feature type="transmembrane region" description="Helical" evidence="8">
    <location>
        <begin position="307"/>
        <end position="332"/>
    </location>
</feature>
<keyword evidence="3 10" id="KW-0808">Transferase</keyword>
<dbReference type="InterPro" id="IPR050256">
    <property type="entry name" value="Glycosyltransferase_2"/>
</dbReference>
<dbReference type="SUPFAM" id="SSF53448">
    <property type="entry name" value="Nucleotide-diphospho-sugar transferases"/>
    <property type="match status" value="1"/>
</dbReference>